<keyword evidence="2" id="KW-1185">Reference proteome</keyword>
<proteinExistence type="predicted"/>
<protein>
    <submittedName>
        <fullName evidence="1">Uncharacterized protein</fullName>
    </submittedName>
</protein>
<evidence type="ECO:0000313" key="2">
    <source>
        <dbReference type="Proteomes" id="UP001160390"/>
    </source>
</evidence>
<evidence type="ECO:0000313" key="1">
    <source>
        <dbReference type="EMBL" id="CAI6097489.1"/>
    </source>
</evidence>
<organism evidence="1 2">
    <name type="scientific">Clonostachys chloroleuca</name>
    <dbReference type="NCBI Taxonomy" id="1926264"/>
    <lineage>
        <taxon>Eukaryota</taxon>
        <taxon>Fungi</taxon>
        <taxon>Dikarya</taxon>
        <taxon>Ascomycota</taxon>
        <taxon>Pezizomycotina</taxon>
        <taxon>Sordariomycetes</taxon>
        <taxon>Hypocreomycetidae</taxon>
        <taxon>Hypocreales</taxon>
        <taxon>Bionectriaceae</taxon>
        <taxon>Clonostachys</taxon>
    </lineage>
</organism>
<name>A0AA35MJ32_9HYPO</name>
<dbReference type="AlphaFoldDB" id="A0AA35MJ32"/>
<comment type="caution">
    <text evidence="1">The sequence shown here is derived from an EMBL/GenBank/DDBJ whole genome shotgun (WGS) entry which is preliminary data.</text>
</comment>
<dbReference type="Proteomes" id="UP001160390">
    <property type="component" value="Unassembled WGS sequence"/>
</dbReference>
<accession>A0AA35MJ32</accession>
<dbReference type="EMBL" id="CABFNP030001292">
    <property type="protein sequence ID" value="CAI6097489.1"/>
    <property type="molecule type" value="Genomic_DNA"/>
</dbReference>
<gene>
    <name evidence="1" type="ORF">CCHLO57077_00008681</name>
</gene>
<reference evidence="1" key="1">
    <citation type="submission" date="2023-01" db="EMBL/GenBank/DDBJ databases">
        <authorList>
            <person name="Piombo E."/>
        </authorList>
    </citation>
    <scope>NUCLEOTIDE SEQUENCE</scope>
</reference>
<sequence length="172" mass="18647">MSCARLIRPPHLPRLLLVKPDVAAKEIPASILGNRDALLAGPLGIRHQVLQLLGLLELALLPEIIHSSGGAGEDVAHTRYAAVSAGVQRRQEIITASAVDAKLLGAEDARQSCELAHVAARQLRGGDVGVFRQCGELIRVEINTSRDSWEVVDNDGDGRVICDFFEVRYQSR</sequence>